<reference evidence="4" key="2">
    <citation type="submission" date="2025-08" db="UniProtKB">
        <authorList>
            <consortium name="Ensembl"/>
        </authorList>
    </citation>
    <scope>IDENTIFICATION</scope>
</reference>
<dbReference type="InterPro" id="IPR039598">
    <property type="entry name" value="HMGXB3"/>
</dbReference>
<feature type="domain" description="HMG box" evidence="3">
    <location>
        <begin position="292"/>
        <end position="350"/>
    </location>
</feature>
<dbReference type="PANTHER" id="PTHR17609:SF2">
    <property type="entry name" value="HMG DOMAIN-CONTAINING PROTEIN 3"/>
    <property type="match status" value="1"/>
</dbReference>
<dbReference type="Gene3D" id="1.10.30.10">
    <property type="entry name" value="High mobility group box domain"/>
    <property type="match status" value="1"/>
</dbReference>
<dbReference type="PANTHER" id="PTHR17609">
    <property type="entry name" value="HMG DOMAIN-CONTAINING PROTEIN 3"/>
    <property type="match status" value="1"/>
</dbReference>
<dbReference type="InterPro" id="IPR009071">
    <property type="entry name" value="HMG_box_dom"/>
</dbReference>
<dbReference type="InterPro" id="IPR036910">
    <property type="entry name" value="HMG_box_dom_sf"/>
</dbReference>
<evidence type="ECO:0000256" key="1">
    <source>
        <dbReference type="PROSITE-ProRule" id="PRU00267"/>
    </source>
</evidence>
<accession>A0A8C5YDN0</accession>
<evidence type="ECO:0000256" key="2">
    <source>
        <dbReference type="SAM" id="MobiDB-lite"/>
    </source>
</evidence>
<feature type="region of interest" description="Disordered" evidence="2">
    <location>
        <begin position="704"/>
        <end position="752"/>
    </location>
</feature>
<sequence>MERCGALSPHAQPRPCYLNATQQCPGPEAAGASHRPQPQLLPPPGTFHRKQSVRFSGPNPSLHAVPMGRPPAGAGPLRLREGSHAVTRRWPLPVRREGCWDGSPWRSVVCCYRLGAGAVGTPVFLLSSSSSPGLDPRGPRQASVRSLRNEPVLFHLPFTTPYRDSKKGEREGLSRLRAVCLRAGPRGRGSSSPRDARASPRLHFLVAAVTIGAASRRQRGAQVHPPAPSSSPRAGRLRECEPCGLYAPLAMDASYDGTEVTVVMEEIEEAYCYTSPGPPKKKKKYKIHGEKAKKPRSAYLLYYYDIYLKVQQELPHLPQSEINKKISESWRLLSVAERSYYLEKAKLEKEGLDPNSKLSALTAVVPDIPGFRKILPRSDYIIIPKSSLQEDRSCPQLELCVAQNQMSPKGPPLVSCAAPETVPSHAGMAEQCLAVEALAEEVGALTQPGAVQEIATSEILSQDVLLEEASLEVGESHQPYQTSLVIEETLVNSSPDLPTGSLALPHPQVGESVSVVTVMRDSSESSSAPATQFIMLPLPAYSVVENPTSIKLTTTYTRRGHGTCTSPGCSFTYVTRHKPPKCPTCGNFLGGKWIPKEKPAKVKVELAPGVSSRGSVVKRSQQPVTTEQNSSKENASKLTLENSEAVSQLLSVAPPREVGKENEWEEVIISDAHVLVKEAPGNCGIAVTKTPVVKSGVQPEVILGTTEHDSPGADIPPAEGTSTSSSLLAPKKPTGVDLLMSGPRNPELKGRARGKPSLLAAARPMRAILPAPVNVGRGSGMGLPRARQAFSLSDKTPSVRTCGLKPSTLKQLGQPIQQPSSIGEVKVPSGPANRTPQVKVVEVKPDMFPPYKYSCTVTLDLGLATSRGRGKCKNPSCSYVYTNRHKPRICPSCGFNLAKDRTEKTTKAVEASSPLPDVLNATEPLSVAQKEIQRQSTLQLLRKVLQIPENESELAEVFALIHELNSSRLILSNVSEETVTIEQTSWSNYYESPSTQCLLCSSPLFKGGQNSLAGPQECWLLTASRLQTVTAQVKMCLNPHCLALHSFMDIYTGLFNVGNKLLVSLDLLFAIRNQIKLGEDPRVSVSVVLKSVQEQTEKTLTSEELHQLQELLCNGYWAFECLTVRDYNDMICGICGVAPKVEMAQRSEENVLALKSVEFTWPEFLGSSEVNVEDFWATMETEVIEQVAFPASIPITKFDASVIAPFFPPLMRGAVVVNTEKDKNLDVQPVPGSGSALVRLLQEGTCKLEEIGSYSEEELRHLLTQCGIPFRTEDSKDQLCFSLLALYESVQNGARARQPPPHFTGGKIYKVCPHQVVCGSKYLVRGESARDHVDLLASSRHWPPVYVVDMATPVALCADLCYPELTNQMWGRNQGCFSSPMEPPVSVSCPELLDQHYTVDMTEAEHSVQHPVTKTATRRIVHAGQPNPGDPSTGHHSLALCPELAPYAAILGSLVDSKPNSVRQRPIAFDNATHYYLYNRLMDFLTSREIVNRQIHDIVQTCQPGEVVIRDNLYRLGVAQIKTETEEEGEEEEVAMVTE</sequence>
<evidence type="ECO:0000313" key="4">
    <source>
        <dbReference type="Ensembl" id="ENSMICP00000049222.1"/>
    </source>
</evidence>
<organism evidence="4 5">
    <name type="scientific">Microcebus murinus</name>
    <name type="common">Gray mouse lemur</name>
    <name type="synonym">Lemur murinus</name>
    <dbReference type="NCBI Taxonomy" id="30608"/>
    <lineage>
        <taxon>Eukaryota</taxon>
        <taxon>Metazoa</taxon>
        <taxon>Chordata</taxon>
        <taxon>Craniata</taxon>
        <taxon>Vertebrata</taxon>
        <taxon>Euteleostomi</taxon>
        <taxon>Mammalia</taxon>
        <taxon>Eutheria</taxon>
        <taxon>Euarchontoglires</taxon>
        <taxon>Primates</taxon>
        <taxon>Strepsirrhini</taxon>
        <taxon>Lemuriformes</taxon>
        <taxon>Cheirogaleidae</taxon>
        <taxon>Microcebus</taxon>
    </lineage>
</organism>
<dbReference type="Pfam" id="PF09011">
    <property type="entry name" value="HMG_box_2"/>
    <property type="match status" value="1"/>
</dbReference>
<feature type="region of interest" description="Disordered" evidence="2">
    <location>
        <begin position="611"/>
        <end position="640"/>
    </location>
</feature>
<dbReference type="SUPFAM" id="SSF47095">
    <property type="entry name" value="HMG-box"/>
    <property type="match status" value="1"/>
</dbReference>
<dbReference type="GO" id="GO:0003677">
    <property type="term" value="F:DNA binding"/>
    <property type="evidence" value="ECO:0007669"/>
    <property type="project" value="UniProtKB-UniRule"/>
</dbReference>
<proteinExistence type="predicted"/>
<feature type="region of interest" description="Disordered" evidence="2">
    <location>
        <begin position="216"/>
        <end position="236"/>
    </location>
</feature>
<feature type="region of interest" description="Disordered" evidence="2">
    <location>
        <begin position="812"/>
        <end position="833"/>
    </location>
</feature>
<feature type="DNA-binding region" description="HMG box" evidence="1">
    <location>
        <begin position="292"/>
        <end position="350"/>
    </location>
</feature>
<dbReference type="EMBL" id="ABDC03027532">
    <property type="status" value="NOT_ANNOTATED_CDS"/>
    <property type="molecule type" value="Genomic_DNA"/>
</dbReference>
<dbReference type="GO" id="GO:0005634">
    <property type="term" value="C:nucleus"/>
    <property type="evidence" value="ECO:0007669"/>
    <property type="project" value="UniProtKB-UniRule"/>
</dbReference>
<dbReference type="SMART" id="SM00398">
    <property type="entry name" value="HMG"/>
    <property type="match status" value="1"/>
</dbReference>
<feature type="compositionally biased region" description="Low complexity" evidence="2">
    <location>
        <begin position="611"/>
        <end position="620"/>
    </location>
</feature>
<protein>
    <submittedName>
        <fullName evidence="4">HMG-box containing 3</fullName>
    </submittedName>
</protein>
<keyword evidence="1" id="KW-0539">Nucleus</keyword>
<name>A0A8C5YDN0_MICMU</name>
<feature type="compositionally biased region" description="Polar residues" evidence="2">
    <location>
        <begin position="812"/>
        <end position="821"/>
    </location>
</feature>
<reference evidence="4" key="1">
    <citation type="submission" date="2016-12" db="EMBL/GenBank/DDBJ databases">
        <title>Mouse lemur reference genome and diversity panel.</title>
        <authorList>
            <person name="Harris R."/>
            <person name="Larsen P."/>
            <person name="Liu Y."/>
            <person name="Hughes D.S."/>
            <person name="Murali S."/>
            <person name="Raveendran M."/>
            <person name="Korchina V."/>
            <person name="Wang M."/>
            <person name="Jhangiani S."/>
            <person name="Bandaranaike D."/>
            <person name="Bellair M."/>
            <person name="Blankenburg K."/>
            <person name="Chao H."/>
            <person name="Dahdouli M."/>
            <person name="Dinh H."/>
            <person name="Doddapaneni H."/>
            <person name="English A."/>
            <person name="Firestine M."/>
            <person name="Gnanaolivu R."/>
            <person name="Gross S."/>
            <person name="Hernandez B."/>
            <person name="Javaid M."/>
            <person name="Jayaseelan J."/>
            <person name="Jones J."/>
            <person name="Khan Z."/>
            <person name="Kovar C."/>
            <person name="Kurapati P."/>
            <person name="Le B."/>
            <person name="Lee S."/>
            <person name="Li M."/>
            <person name="Mathew T."/>
            <person name="Narasimhan A."/>
            <person name="Ngo D."/>
            <person name="Nguyen L."/>
            <person name="Okwuonu G."/>
            <person name="Ongeri F."/>
            <person name="Osuji N."/>
            <person name="Pu L.-L."/>
            <person name="Puazo M."/>
            <person name="Quiroz J."/>
            <person name="Raj R."/>
            <person name="Rajbhandari K."/>
            <person name="Reid J.G."/>
            <person name="Santibanez J."/>
            <person name="Sexton D."/>
            <person name="Skinner E."/>
            <person name="Vee V."/>
            <person name="Weissenberger G."/>
            <person name="Wu Y."/>
            <person name="Xin Y."/>
            <person name="Han Y."/>
            <person name="Campbell C."/>
            <person name="Brown A."/>
            <person name="Sullivan B."/>
            <person name="Shelton J."/>
            <person name="Brown S."/>
            <person name="Dudchenko O."/>
            <person name="Machol I."/>
            <person name="Durand N."/>
            <person name="Shamim M."/>
            <person name="Lieberman A."/>
            <person name="Muzny D.M."/>
            <person name="Richards S."/>
            <person name="Yoder A."/>
            <person name="Worley K.C."/>
            <person name="Rogers J."/>
            <person name="Gibbs R.A."/>
        </authorList>
    </citation>
    <scope>NUCLEOTIDE SEQUENCE [LARGE SCALE GENOMIC DNA]</scope>
</reference>
<dbReference type="GeneTree" id="ENSGT00390000006983"/>
<keyword evidence="5" id="KW-1185">Reference proteome</keyword>
<feature type="compositionally biased region" description="Polar residues" evidence="2">
    <location>
        <begin position="621"/>
        <end position="640"/>
    </location>
</feature>
<dbReference type="PROSITE" id="PS50118">
    <property type="entry name" value="HMG_BOX_2"/>
    <property type="match status" value="1"/>
</dbReference>
<dbReference type="Proteomes" id="UP000694394">
    <property type="component" value="Chromosome 23"/>
</dbReference>
<dbReference type="Pfam" id="PF18717">
    <property type="entry name" value="CxC4"/>
    <property type="match status" value="1"/>
</dbReference>
<evidence type="ECO:0000313" key="5">
    <source>
        <dbReference type="Proteomes" id="UP000694394"/>
    </source>
</evidence>
<gene>
    <name evidence="4" type="primary">HMGXB3</name>
</gene>
<dbReference type="InterPro" id="IPR040648">
    <property type="entry name" value="HMGXB3_CxC4"/>
</dbReference>
<keyword evidence="1" id="KW-0238">DNA-binding</keyword>
<evidence type="ECO:0000259" key="3">
    <source>
        <dbReference type="PROSITE" id="PS50118"/>
    </source>
</evidence>
<dbReference type="FunFam" id="1.10.30.10:FF:000025">
    <property type="entry name" value="HMG domain-containing protein 3 isoform X2"/>
    <property type="match status" value="1"/>
</dbReference>
<reference evidence="4" key="3">
    <citation type="submission" date="2025-09" db="UniProtKB">
        <authorList>
            <consortium name="Ensembl"/>
        </authorList>
    </citation>
    <scope>IDENTIFICATION</scope>
</reference>
<feature type="region of interest" description="Disordered" evidence="2">
    <location>
        <begin position="27"/>
        <end position="81"/>
    </location>
</feature>
<dbReference type="Ensembl" id="ENSMICT00000066467.1">
    <property type="protein sequence ID" value="ENSMICP00000049222.1"/>
    <property type="gene ID" value="ENSMICG00000002740.3"/>
</dbReference>
<dbReference type="CDD" id="cd21981">
    <property type="entry name" value="HMG-box_HMGXB3"/>
    <property type="match status" value="1"/>
</dbReference>